<dbReference type="AlphaFoldDB" id="A0A0V1GJG5"/>
<evidence type="ECO:0000313" key="1">
    <source>
        <dbReference type="EMBL" id="KRY98413.1"/>
    </source>
</evidence>
<comment type="caution">
    <text evidence="1">The sequence shown here is derived from an EMBL/GenBank/DDBJ whole genome shotgun (WGS) entry which is preliminary data.</text>
</comment>
<sequence length="40" mass="4590">MAAVSRTFLKTHIIMHLLNCSVFSHHYTAPLCNYRSPLDT</sequence>
<reference evidence="1 2" key="1">
    <citation type="submission" date="2015-01" db="EMBL/GenBank/DDBJ databases">
        <title>Evolution of Trichinella species and genotypes.</title>
        <authorList>
            <person name="Korhonen P.K."/>
            <person name="Edoardo P."/>
            <person name="Giuseppe L.R."/>
            <person name="Gasser R.B."/>
        </authorList>
    </citation>
    <scope>NUCLEOTIDE SEQUENCE [LARGE SCALE GENOMIC DNA]</scope>
    <source>
        <strain evidence="1">ISS1029</strain>
    </source>
</reference>
<dbReference type="Proteomes" id="UP000055024">
    <property type="component" value="Unassembled WGS sequence"/>
</dbReference>
<keyword evidence="2" id="KW-1185">Reference proteome</keyword>
<accession>A0A0V1GJG5</accession>
<gene>
    <name evidence="1" type="ORF">T11_6826</name>
</gene>
<protein>
    <submittedName>
        <fullName evidence="1">Uncharacterized protein</fullName>
    </submittedName>
</protein>
<name>A0A0V1GJG5_9BILA</name>
<dbReference type="EMBL" id="JYDP01001384">
    <property type="protein sequence ID" value="KRY98413.1"/>
    <property type="molecule type" value="Genomic_DNA"/>
</dbReference>
<proteinExistence type="predicted"/>
<evidence type="ECO:0000313" key="2">
    <source>
        <dbReference type="Proteomes" id="UP000055024"/>
    </source>
</evidence>
<organism evidence="1 2">
    <name type="scientific">Trichinella zimbabwensis</name>
    <dbReference type="NCBI Taxonomy" id="268475"/>
    <lineage>
        <taxon>Eukaryota</taxon>
        <taxon>Metazoa</taxon>
        <taxon>Ecdysozoa</taxon>
        <taxon>Nematoda</taxon>
        <taxon>Enoplea</taxon>
        <taxon>Dorylaimia</taxon>
        <taxon>Trichinellida</taxon>
        <taxon>Trichinellidae</taxon>
        <taxon>Trichinella</taxon>
    </lineage>
</organism>